<feature type="compositionally biased region" description="Polar residues" evidence="1">
    <location>
        <begin position="452"/>
        <end position="464"/>
    </location>
</feature>
<dbReference type="InterPro" id="IPR003399">
    <property type="entry name" value="Mce/MlaD"/>
</dbReference>
<evidence type="ECO:0000259" key="3">
    <source>
        <dbReference type="Pfam" id="PF02470"/>
    </source>
</evidence>
<feature type="domain" description="Mammalian cell entry C-terminal" evidence="4">
    <location>
        <begin position="123"/>
        <end position="341"/>
    </location>
</feature>
<keyword evidence="2" id="KW-1133">Transmembrane helix</keyword>
<evidence type="ECO:0000259" key="4">
    <source>
        <dbReference type="Pfam" id="PF11887"/>
    </source>
</evidence>
<gene>
    <name evidence="5" type="ORF">KV113_00670</name>
</gene>
<proteinExistence type="predicted"/>
<feature type="domain" description="Mce/MlaD" evidence="3">
    <location>
        <begin position="41"/>
        <end position="118"/>
    </location>
</feature>
<dbReference type="InterPro" id="IPR005693">
    <property type="entry name" value="Mce"/>
</dbReference>
<accession>A0ABU5XQT0</accession>
<dbReference type="EMBL" id="JAYJJU010000001">
    <property type="protein sequence ID" value="MEB3030053.1"/>
    <property type="molecule type" value="Genomic_DNA"/>
</dbReference>
<evidence type="ECO:0000313" key="5">
    <source>
        <dbReference type="EMBL" id="MEB3030053.1"/>
    </source>
</evidence>
<dbReference type="PANTHER" id="PTHR33371">
    <property type="entry name" value="INTERMEMBRANE PHOSPHOLIPID TRANSPORT SYSTEM BINDING PROTEIN MLAD-RELATED"/>
    <property type="match status" value="1"/>
</dbReference>
<evidence type="ECO:0000256" key="2">
    <source>
        <dbReference type="SAM" id="Phobius"/>
    </source>
</evidence>
<organism evidence="5 6">
    <name type="scientific">[Mycobacterium] nativiensis</name>
    <dbReference type="NCBI Taxonomy" id="2855503"/>
    <lineage>
        <taxon>Bacteria</taxon>
        <taxon>Bacillati</taxon>
        <taxon>Actinomycetota</taxon>
        <taxon>Actinomycetes</taxon>
        <taxon>Mycobacteriales</taxon>
        <taxon>Mycobacteriaceae</taxon>
        <taxon>Mycolicibacter</taxon>
    </lineage>
</organism>
<feature type="region of interest" description="Disordered" evidence="1">
    <location>
        <begin position="434"/>
        <end position="464"/>
    </location>
</feature>
<sequence length="464" mass="48981">MAFGRQEHRIPTAWWPLVLVAIIGAGIFATSAAYSGTFRSYVPVTLASDRSGLVMETGAKVKLRGVDVGQVAQIEHGLGRAALRLEIDPDQIRYIPANVGAKIDVTTAFGAKYVELQYPEHPSPKRLAAHAVLQSSNVTTEVNTVFENVVDLLKMVEPEKLNAVLTAVAEGVRGRGQRIGEATTGLNEVLVALNARSETIRQDWRSLNDFNETYAAAADNIVAVLDAATTTSATVVKHKDALDGLLLSTLGFSEAGTTLLGASKDSFVATANLLGPTTDLLLEYNPELTCTLQGADWFRQNGAWVWGGDGRTIQLDVQLLGGNEPYIYPDNLPIVAAKGGPGGKPGCGSLPDVTQNFPVRQLLTNTGWGTGLDVRPNPGLGQHCYVDYFRVTRAVPLPPAARECLPGPAVGPQPELGFGTPPYGTGLYGPGGVPLFPGVPPAEPGPAPVEPQSATTSPESGDHP</sequence>
<dbReference type="Pfam" id="PF02470">
    <property type="entry name" value="MlaD"/>
    <property type="match status" value="1"/>
</dbReference>
<reference evidence="5 6" key="1">
    <citation type="submission" date="2023-12" db="EMBL/GenBank/DDBJ databases">
        <title>Description of new species of Mycobacterium terrae complex isolated from sewage at the Sao Paulo Zoological Park Foundation in Brazil.</title>
        <authorList>
            <person name="Romagnoli C.L."/>
            <person name="Conceicao E.C."/>
            <person name="Machado E."/>
            <person name="Barreto L.B.P.F."/>
            <person name="Sharma A."/>
            <person name="Silva N.M."/>
            <person name="Marques L.E."/>
            <person name="Juliana M.A."/>
            <person name="Lourenco M.C.S."/>
            <person name="Digiampietri L.A."/>
            <person name="Suffys P.N."/>
            <person name="Viana-Niero C."/>
        </authorList>
    </citation>
    <scope>NUCLEOTIDE SEQUENCE [LARGE SCALE GENOMIC DNA]</scope>
    <source>
        <strain evidence="5 6">MYC340</strain>
    </source>
</reference>
<comment type="caution">
    <text evidence="5">The sequence shown here is derived from an EMBL/GenBank/DDBJ whole genome shotgun (WGS) entry which is preliminary data.</text>
</comment>
<name>A0ABU5XQT0_9MYCO</name>
<keyword evidence="2" id="KW-0812">Transmembrane</keyword>
<evidence type="ECO:0000313" key="6">
    <source>
        <dbReference type="Proteomes" id="UP001298593"/>
    </source>
</evidence>
<dbReference type="PANTHER" id="PTHR33371:SF19">
    <property type="entry name" value="MCE-FAMILY PROTEIN MCE4A"/>
    <property type="match status" value="1"/>
</dbReference>
<feature type="transmembrane region" description="Helical" evidence="2">
    <location>
        <begin position="12"/>
        <end position="34"/>
    </location>
</feature>
<dbReference type="InterPro" id="IPR024516">
    <property type="entry name" value="Mce_C"/>
</dbReference>
<dbReference type="Proteomes" id="UP001298593">
    <property type="component" value="Unassembled WGS sequence"/>
</dbReference>
<keyword evidence="2" id="KW-0472">Membrane</keyword>
<dbReference type="RefSeq" id="WP_224973348.1">
    <property type="nucleotide sequence ID" value="NZ_JAYJJU010000001.1"/>
</dbReference>
<keyword evidence="6" id="KW-1185">Reference proteome</keyword>
<evidence type="ECO:0000256" key="1">
    <source>
        <dbReference type="SAM" id="MobiDB-lite"/>
    </source>
</evidence>
<feature type="compositionally biased region" description="Pro residues" evidence="1">
    <location>
        <begin position="437"/>
        <end position="449"/>
    </location>
</feature>
<dbReference type="Pfam" id="PF11887">
    <property type="entry name" value="Mce4_CUP1"/>
    <property type="match status" value="1"/>
</dbReference>
<dbReference type="InterPro" id="IPR052336">
    <property type="entry name" value="MlaD_Phospholipid_Transporter"/>
</dbReference>
<dbReference type="NCBIfam" id="TIGR00996">
    <property type="entry name" value="Mtu_fam_mce"/>
    <property type="match status" value="1"/>
</dbReference>
<protein>
    <submittedName>
        <fullName evidence="5">MCE family protein</fullName>
    </submittedName>
</protein>